<accession>A0A4R8PTN4</accession>
<evidence type="ECO:0000313" key="3">
    <source>
        <dbReference type="Proteomes" id="UP000295083"/>
    </source>
</evidence>
<gene>
    <name evidence="2" type="ORF">C8035_v010386</name>
</gene>
<dbReference type="Proteomes" id="UP000295083">
    <property type="component" value="Unassembled WGS sequence"/>
</dbReference>
<comment type="caution">
    <text evidence="2">The sequence shown here is derived from an EMBL/GenBank/DDBJ whole genome shotgun (WGS) entry which is preliminary data.</text>
</comment>
<name>A0A4R8PTN4_9PEZI</name>
<reference evidence="2 3" key="1">
    <citation type="submission" date="2018-11" db="EMBL/GenBank/DDBJ databases">
        <title>Genome sequence and assembly of Colletotrichum spinosum.</title>
        <authorList>
            <person name="Gan P."/>
            <person name="Shirasu K."/>
        </authorList>
    </citation>
    <scope>NUCLEOTIDE SEQUENCE [LARGE SCALE GENOMIC DNA]</scope>
    <source>
        <strain evidence="2 3">CBS 515.97</strain>
    </source>
</reference>
<keyword evidence="3" id="KW-1185">Reference proteome</keyword>
<protein>
    <submittedName>
        <fullName evidence="2">Uncharacterized protein</fullName>
    </submittedName>
</protein>
<evidence type="ECO:0000256" key="1">
    <source>
        <dbReference type="SAM" id="MobiDB-lite"/>
    </source>
</evidence>
<sequence>MVIGTERTLTSTPDIPNPARWICGVPDGVATFGSDERTSSSPASRRSHGSGEKSVG</sequence>
<organism evidence="2 3">
    <name type="scientific">Colletotrichum spinosum</name>
    <dbReference type="NCBI Taxonomy" id="1347390"/>
    <lineage>
        <taxon>Eukaryota</taxon>
        <taxon>Fungi</taxon>
        <taxon>Dikarya</taxon>
        <taxon>Ascomycota</taxon>
        <taxon>Pezizomycotina</taxon>
        <taxon>Sordariomycetes</taxon>
        <taxon>Hypocreomycetidae</taxon>
        <taxon>Glomerellales</taxon>
        <taxon>Glomerellaceae</taxon>
        <taxon>Colletotrichum</taxon>
        <taxon>Colletotrichum orbiculare species complex</taxon>
    </lineage>
</organism>
<dbReference type="EMBL" id="QAPG01003791">
    <property type="protein sequence ID" value="TDZ27450.1"/>
    <property type="molecule type" value="Genomic_DNA"/>
</dbReference>
<proteinExistence type="predicted"/>
<feature type="region of interest" description="Disordered" evidence="1">
    <location>
        <begin position="28"/>
        <end position="56"/>
    </location>
</feature>
<dbReference type="AlphaFoldDB" id="A0A4R8PTN4"/>
<evidence type="ECO:0000313" key="2">
    <source>
        <dbReference type="EMBL" id="TDZ27450.1"/>
    </source>
</evidence>